<dbReference type="Pfam" id="PF04940">
    <property type="entry name" value="BLUF"/>
    <property type="match status" value="1"/>
</dbReference>
<evidence type="ECO:0000313" key="2">
    <source>
        <dbReference type="EMBL" id="MBW0145273.1"/>
    </source>
</evidence>
<dbReference type="EMBL" id="JAHVAH010000001">
    <property type="protein sequence ID" value="MBW0145273.1"/>
    <property type="molecule type" value="Genomic_DNA"/>
</dbReference>
<feature type="domain" description="BLUF" evidence="1">
    <location>
        <begin position="5"/>
        <end position="74"/>
    </location>
</feature>
<dbReference type="SMART" id="SM01034">
    <property type="entry name" value="BLUF"/>
    <property type="match status" value="1"/>
</dbReference>
<dbReference type="Proteomes" id="UP000698028">
    <property type="component" value="Unassembled WGS sequence"/>
</dbReference>
<evidence type="ECO:0000313" key="3">
    <source>
        <dbReference type="Proteomes" id="UP000698028"/>
    </source>
</evidence>
<organism evidence="2 3">
    <name type="scientific">Sphingomicrobium clamense</name>
    <dbReference type="NCBI Taxonomy" id="2851013"/>
    <lineage>
        <taxon>Bacteria</taxon>
        <taxon>Pseudomonadati</taxon>
        <taxon>Pseudomonadota</taxon>
        <taxon>Alphaproteobacteria</taxon>
        <taxon>Sphingomonadales</taxon>
        <taxon>Sphingomonadaceae</taxon>
        <taxon>Sphingomicrobium</taxon>
    </lineage>
</organism>
<keyword evidence="3" id="KW-1185">Reference proteome</keyword>
<protein>
    <submittedName>
        <fullName evidence="2">BLUF domain-containing protein</fullName>
    </submittedName>
</protein>
<accession>A0ABS6V6S0</accession>
<sequence length="81" mass="8715">MTEPICQLFYISTISRTLTMRDIEAILDASRTNNLRDGITGLLVRVGGASCRCSKEMAGRSTARSRAFATTRGIVPSSSCA</sequence>
<reference evidence="2 3" key="1">
    <citation type="submission" date="2021-07" db="EMBL/GenBank/DDBJ databases">
        <title>The draft genome sequence of Sphingomicrobium sp. B8.</title>
        <authorList>
            <person name="Mu L."/>
        </authorList>
    </citation>
    <scope>NUCLEOTIDE SEQUENCE [LARGE SCALE GENOMIC DNA]</scope>
    <source>
        <strain evidence="2 3">B8</strain>
    </source>
</reference>
<evidence type="ECO:0000259" key="1">
    <source>
        <dbReference type="SMART" id="SM01034"/>
    </source>
</evidence>
<name>A0ABS6V6S0_9SPHN</name>
<comment type="caution">
    <text evidence="2">The sequence shown here is derived from an EMBL/GenBank/DDBJ whole genome shotgun (WGS) entry which is preliminary data.</text>
</comment>
<proteinExistence type="predicted"/>
<dbReference type="InterPro" id="IPR007024">
    <property type="entry name" value="BLUF_domain"/>
</dbReference>
<gene>
    <name evidence="2" type="ORF">KTQ36_08200</name>
</gene>